<name>A0A2T5HZ56_9PROT</name>
<evidence type="ECO:0000313" key="3">
    <source>
        <dbReference type="EMBL" id="PTQ76852.1"/>
    </source>
</evidence>
<dbReference type="Pfam" id="PF07589">
    <property type="entry name" value="PEP-CTERM"/>
    <property type="match status" value="1"/>
</dbReference>
<evidence type="ECO:0000256" key="1">
    <source>
        <dbReference type="SAM" id="SignalP"/>
    </source>
</evidence>
<organism evidence="3 4">
    <name type="scientific">Nitrosomonas oligotropha</name>
    <dbReference type="NCBI Taxonomy" id="42354"/>
    <lineage>
        <taxon>Bacteria</taxon>
        <taxon>Pseudomonadati</taxon>
        <taxon>Pseudomonadota</taxon>
        <taxon>Betaproteobacteria</taxon>
        <taxon>Nitrosomonadales</taxon>
        <taxon>Nitrosomonadaceae</taxon>
        <taxon>Nitrosomonas</taxon>
    </lineage>
</organism>
<dbReference type="NCBIfam" id="TIGR02595">
    <property type="entry name" value="PEP_CTERM"/>
    <property type="match status" value="1"/>
</dbReference>
<accession>A0A2T5HZ56</accession>
<keyword evidence="1" id="KW-0732">Signal</keyword>
<protein>
    <submittedName>
        <fullName evidence="3">Putative secreted protein with PEP-CTERM sorting signal</fullName>
    </submittedName>
</protein>
<comment type="caution">
    <text evidence="3">The sequence shown here is derived from an EMBL/GenBank/DDBJ whole genome shotgun (WGS) entry which is preliminary data.</text>
</comment>
<dbReference type="InterPro" id="IPR013424">
    <property type="entry name" value="Ice-binding_C"/>
</dbReference>
<proteinExistence type="predicted"/>
<evidence type="ECO:0000259" key="2">
    <source>
        <dbReference type="Pfam" id="PF07589"/>
    </source>
</evidence>
<gene>
    <name evidence="3" type="ORF">C8R26_1123</name>
</gene>
<dbReference type="AlphaFoldDB" id="A0A2T5HZ56"/>
<feature type="chain" id="PRO_5015433762" evidence="1">
    <location>
        <begin position="26"/>
        <end position="206"/>
    </location>
</feature>
<feature type="domain" description="Ice-binding protein C-terminal" evidence="2">
    <location>
        <begin position="165"/>
        <end position="187"/>
    </location>
</feature>
<dbReference type="Proteomes" id="UP000244128">
    <property type="component" value="Unassembled WGS sequence"/>
</dbReference>
<feature type="signal peptide" evidence="1">
    <location>
        <begin position="1"/>
        <end position="25"/>
    </location>
</feature>
<dbReference type="RefSeq" id="WP_107803349.1">
    <property type="nucleotide sequence ID" value="NZ_QAOI01000012.1"/>
</dbReference>
<reference evidence="3 4" key="1">
    <citation type="submission" date="2018-04" db="EMBL/GenBank/DDBJ databases">
        <title>Active sludge and wastewater microbial communities from Klosterneuburg, Austria.</title>
        <authorList>
            <person name="Wagner M."/>
        </authorList>
    </citation>
    <scope>NUCLEOTIDE SEQUENCE [LARGE SCALE GENOMIC DNA]</scope>
    <source>
        <strain evidence="3 4">Nm49</strain>
    </source>
</reference>
<sequence>MKNKKNRIAAAIGGLMLCASFAANATLEPRLSGMAYYDTVTDLTWMSPWEALYLGMTYTEYADFMPTFILGGTGDWEIPTFEAFIKAININSVHLPDGSTILPPIAEGGWYLVTSAAKPETTPFGYFPNYYTGSPYPGEMYPFPEPGTRVYKVLGIHHGDVPLVAVPEPQSYGLLLAGLGVLGFVARSSLSAKLTHQTSRLEGYSQ</sequence>
<dbReference type="EMBL" id="QAOI01000012">
    <property type="protein sequence ID" value="PTQ76852.1"/>
    <property type="molecule type" value="Genomic_DNA"/>
</dbReference>
<evidence type="ECO:0000313" key="4">
    <source>
        <dbReference type="Proteomes" id="UP000244128"/>
    </source>
</evidence>